<organism evidence="1 2">
    <name type="scientific">Streptomyces albospinus</name>
    <dbReference type="NCBI Taxonomy" id="285515"/>
    <lineage>
        <taxon>Bacteria</taxon>
        <taxon>Bacillati</taxon>
        <taxon>Actinomycetota</taxon>
        <taxon>Actinomycetes</taxon>
        <taxon>Kitasatosporales</taxon>
        <taxon>Streptomycetaceae</taxon>
        <taxon>Streptomyces</taxon>
    </lineage>
</organism>
<evidence type="ECO:0000313" key="2">
    <source>
        <dbReference type="Proteomes" id="UP000654471"/>
    </source>
</evidence>
<keyword evidence="2" id="KW-1185">Reference proteome</keyword>
<dbReference type="Proteomes" id="UP000654471">
    <property type="component" value="Unassembled WGS sequence"/>
</dbReference>
<evidence type="ECO:0000313" key="1">
    <source>
        <dbReference type="EMBL" id="GGU78100.1"/>
    </source>
</evidence>
<dbReference type="EMBL" id="BMRP01000018">
    <property type="protein sequence ID" value="GGU78100.1"/>
    <property type="molecule type" value="Genomic_DNA"/>
</dbReference>
<dbReference type="RefSeq" id="WP_189303458.1">
    <property type="nucleotide sequence ID" value="NZ_BMRP01000018.1"/>
</dbReference>
<sequence>MAGAAGRLLPAAALLTGEAAAQPAPVAEELPIRTPARAYAVGDRPCSPCRPGCARPAGPAVLALPALTTLPTWAAVEQTWRPPPTRTTPPPVEGW</sequence>
<protein>
    <submittedName>
        <fullName evidence="1">Uncharacterized protein</fullName>
    </submittedName>
</protein>
<reference evidence="2" key="1">
    <citation type="journal article" date="2019" name="Int. J. Syst. Evol. Microbiol.">
        <title>The Global Catalogue of Microorganisms (GCM) 10K type strain sequencing project: providing services to taxonomists for standard genome sequencing and annotation.</title>
        <authorList>
            <consortium name="The Broad Institute Genomics Platform"/>
            <consortium name="The Broad Institute Genome Sequencing Center for Infectious Disease"/>
            <person name="Wu L."/>
            <person name="Ma J."/>
        </authorList>
    </citation>
    <scope>NUCLEOTIDE SEQUENCE [LARGE SCALE GENOMIC DNA]</scope>
    <source>
        <strain evidence="2">JCM 3399</strain>
    </source>
</reference>
<accession>A0ABQ2VDR3</accession>
<name>A0ABQ2VDR3_9ACTN</name>
<comment type="caution">
    <text evidence="1">The sequence shown here is derived from an EMBL/GenBank/DDBJ whole genome shotgun (WGS) entry which is preliminary data.</text>
</comment>
<proteinExistence type="predicted"/>
<gene>
    <name evidence="1" type="ORF">GCM10010211_50070</name>
</gene>